<dbReference type="Proteomes" id="UP000004995">
    <property type="component" value="Unassembled WGS sequence"/>
</dbReference>
<dbReference type="AlphaFoldDB" id="K3ZBM9"/>
<proteinExistence type="predicted"/>
<accession>K3ZBM9</accession>
<dbReference type="HOGENOM" id="CLU_2927010_0_0_1"/>
<sequence length="61" mass="7232">MIFTTPERCHSICKSRFKYIFQGNRHGDLQVNGDRFTLYYMVQQKSEALIILQPGKEIQRP</sequence>
<evidence type="ECO:0000313" key="1">
    <source>
        <dbReference type="EnsemblPlants" id="KQL17132"/>
    </source>
</evidence>
<name>K3ZBM9_SETIT</name>
<evidence type="ECO:0000313" key="2">
    <source>
        <dbReference type="Proteomes" id="UP000004995"/>
    </source>
</evidence>
<dbReference type="EnsemblPlants" id="KQL17132">
    <property type="protein sequence ID" value="KQL17132"/>
    <property type="gene ID" value="SETIT_023950mg"/>
</dbReference>
<dbReference type="InParanoid" id="K3ZBM9"/>
<keyword evidence="2" id="KW-1185">Reference proteome</keyword>
<reference evidence="1" key="2">
    <citation type="submission" date="2018-08" db="UniProtKB">
        <authorList>
            <consortium name="EnsemblPlants"/>
        </authorList>
    </citation>
    <scope>IDENTIFICATION</scope>
    <source>
        <strain evidence="1">Yugu1</strain>
    </source>
</reference>
<dbReference type="Gramene" id="KQL17132">
    <property type="protein sequence ID" value="KQL17132"/>
    <property type="gene ID" value="SETIT_023950mg"/>
</dbReference>
<reference evidence="2" key="1">
    <citation type="journal article" date="2012" name="Nat. Biotechnol.">
        <title>Reference genome sequence of the model plant Setaria.</title>
        <authorList>
            <person name="Bennetzen J.L."/>
            <person name="Schmutz J."/>
            <person name="Wang H."/>
            <person name="Percifield R."/>
            <person name="Hawkins J."/>
            <person name="Pontaroli A.C."/>
            <person name="Estep M."/>
            <person name="Feng L."/>
            <person name="Vaughn J.N."/>
            <person name="Grimwood J."/>
            <person name="Jenkins J."/>
            <person name="Barry K."/>
            <person name="Lindquist E."/>
            <person name="Hellsten U."/>
            <person name="Deshpande S."/>
            <person name="Wang X."/>
            <person name="Wu X."/>
            <person name="Mitros T."/>
            <person name="Triplett J."/>
            <person name="Yang X."/>
            <person name="Ye C.Y."/>
            <person name="Mauro-Herrera M."/>
            <person name="Wang L."/>
            <person name="Li P."/>
            <person name="Sharma M."/>
            <person name="Sharma R."/>
            <person name="Ronald P.C."/>
            <person name="Panaud O."/>
            <person name="Kellogg E.A."/>
            <person name="Brutnell T.P."/>
            <person name="Doust A.N."/>
            <person name="Tuskan G.A."/>
            <person name="Rokhsar D."/>
            <person name="Devos K.M."/>
        </authorList>
    </citation>
    <scope>NUCLEOTIDE SEQUENCE [LARGE SCALE GENOMIC DNA]</scope>
    <source>
        <strain evidence="2">cv. Yugu1</strain>
    </source>
</reference>
<organism evidence="1 2">
    <name type="scientific">Setaria italica</name>
    <name type="common">Foxtail millet</name>
    <name type="synonym">Panicum italicum</name>
    <dbReference type="NCBI Taxonomy" id="4555"/>
    <lineage>
        <taxon>Eukaryota</taxon>
        <taxon>Viridiplantae</taxon>
        <taxon>Streptophyta</taxon>
        <taxon>Embryophyta</taxon>
        <taxon>Tracheophyta</taxon>
        <taxon>Spermatophyta</taxon>
        <taxon>Magnoliopsida</taxon>
        <taxon>Liliopsida</taxon>
        <taxon>Poales</taxon>
        <taxon>Poaceae</taxon>
        <taxon>PACMAD clade</taxon>
        <taxon>Panicoideae</taxon>
        <taxon>Panicodae</taxon>
        <taxon>Paniceae</taxon>
        <taxon>Cenchrinae</taxon>
        <taxon>Setaria</taxon>
    </lineage>
</organism>
<dbReference type="EMBL" id="AGNK02002112">
    <property type="status" value="NOT_ANNOTATED_CDS"/>
    <property type="molecule type" value="Genomic_DNA"/>
</dbReference>
<protein>
    <submittedName>
        <fullName evidence="1">Uncharacterized protein</fullName>
    </submittedName>
</protein>